<dbReference type="Gene3D" id="3.40.710.10">
    <property type="entry name" value="DD-peptidase/beta-lactamase superfamily"/>
    <property type="match status" value="1"/>
</dbReference>
<dbReference type="Proteomes" id="UP001595604">
    <property type="component" value="Unassembled WGS sequence"/>
</dbReference>
<reference evidence="4" key="1">
    <citation type="journal article" date="2019" name="Int. J. Syst. Evol. Microbiol.">
        <title>The Global Catalogue of Microorganisms (GCM) 10K type strain sequencing project: providing services to taxonomists for standard genome sequencing and annotation.</title>
        <authorList>
            <consortium name="The Broad Institute Genomics Platform"/>
            <consortium name="The Broad Institute Genome Sequencing Center for Infectious Disease"/>
            <person name="Wu L."/>
            <person name="Ma J."/>
        </authorList>
    </citation>
    <scope>NUCLEOTIDE SEQUENCE [LARGE SCALE GENOMIC DNA]</scope>
    <source>
        <strain evidence="4">KCTC 42984</strain>
    </source>
</reference>
<evidence type="ECO:0000259" key="2">
    <source>
        <dbReference type="Pfam" id="PF00144"/>
    </source>
</evidence>
<dbReference type="EC" id="3.-.-.-" evidence="3"/>
<dbReference type="PROSITE" id="PS51318">
    <property type="entry name" value="TAT"/>
    <property type="match status" value="1"/>
</dbReference>
<comment type="caution">
    <text evidence="3">The sequence shown here is derived from an EMBL/GenBank/DDBJ whole genome shotgun (WGS) entry which is preliminary data.</text>
</comment>
<dbReference type="Pfam" id="PF00144">
    <property type="entry name" value="Beta-lactamase"/>
    <property type="match status" value="1"/>
</dbReference>
<dbReference type="InterPro" id="IPR006311">
    <property type="entry name" value="TAT_signal"/>
</dbReference>
<feature type="chain" id="PRO_5046123501" evidence="1">
    <location>
        <begin position="33"/>
        <end position="384"/>
    </location>
</feature>
<dbReference type="GO" id="GO:0016787">
    <property type="term" value="F:hydrolase activity"/>
    <property type="evidence" value="ECO:0007669"/>
    <property type="project" value="UniProtKB-KW"/>
</dbReference>
<dbReference type="SUPFAM" id="SSF56601">
    <property type="entry name" value="beta-lactamase/transpeptidase-like"/>
    <property type="match status" value="1"/>
</dbReference>
<dbReference type="PANTHER" id="PTHR43283">
    <property type="entry name" value="BETA-LACTAMASE-RELATED"/>
    <property type="match status" value="1"/>
</dbReference>
<name>A0ABV7IR64_9SPHN</name>
<evidence type="ECO:0000256" key="1">
    <source>
        <dbReference type="SAM" id="SignalP"/>
    </source>
</evidence>
<protein>
    <submittedName>
        <fullName evidence="3">Serine hydrolase domain-containing protein</fullName>
        <ecNumber evidence="3">3.-.-.-</ecNumber>
    </submittedName>
</protein>
<dbReference type="RefSeq" id="WP_379510510.1">
    <property type="nucleotide sequence ID" value="NZ_JBHRTQ010000010.1"/>
</dbReference>
<keyword evidence="4" id="KW-1185">Reference proteome</keyword>
<evidence type="ECO:0000313" key="4">
    <source>
        <dbReference type="Proteomes" id="UP001595604"/>
    </source>
</evidence>
<dbReference type="InterPro" id="IPR001466">
    <property type="entry name" value="Beta-lactam-related"/>
</dbReference>
<evidence type="ECO:0000313" key="3">
    <source>
        <dbReference type="EMBL" id="MFC3175140.1"/>
    </source>
</evidence>
<dbReference type="EMBL" id="JBHRTQ010000010">
    <property type="protein sequence ID" value="MFC3175140.1"/>
    <property type="molecule type" value="Genomic_DNA"/>
</dbReference>
<dbReference type="InterPro" id="IPR012338">
    <property type="entry name" value="Beta-lactam/transpept-like"/>
</dbReference>
<keyword evidence="1" id="KW-0732">Signal</keyword>
<sequence length="384" mass="41288">MTGPPMSTCRRPFIRSLALASLALLAGCGRDAGTPAPLDPSALAVVSARPGVPREQLARAIDALFTDAAAGETRALLVEVDGRVVAERYGPGFDKGTRQLGWSLSKTVTGLMIGLLVSDGRLRLDESVPIPAWQRSGDPRGEITLRQLLQMRSGLRHVEQASPVYAADTVRMLFLDGRSDMAAYAEAQPLVAEPGRRFAYSSATSVILGDLAARVLTDSTDPLVRRQVVGDYLHTRLLQPLGMGSAVAEFDNAGTLAGSSLIHATARDWGRLGEFLRNGGAVKGAQILPHGWVEFMTRPSPAEPGYGAQLWLNHDRRDGGDRLLPGALPPGVFAALGHMGQYVIVSPRQGVTLVRLGHSTDEERRTVRARLAEILRLFPEREAD</sequence>
<organism evidence="3 4">
    <name type="scientific">Novosphingobium bradum</name>
    <dbReference type="NCBI Taxonomy" id="1737444"/>
    <lineage>
        <taxon>Bacteria</taxon>
        <taxon>Pseudomonadati</taxon>
        <taxon>Pseudomonadota</taxon>
        <taxon>Alphaproteobacteria</taxon>
        <taxon>Sphingomonadales</taxon>
        <taxon>Sphingomonadaceae</taxon>
        <taxon>Novosphingobium</taxon>
    </lineage>
</organism>
<feature type="signal peptide" evidence="1">
    <location>
        <begin position="1"/>
        <end position="32"/>
    </location>
</feature>
<feature type="domain" description="Beta-lactamase-related" evidence="2">
    <location>
        <begin position="75"/>
        <end position="371"/>
    </location>
</feature>
<keyword evidence="3" id="KW-0378">Hydrolase</keyword>
<proteinExistence type="predicted"/>
<dbReference type="PANTHER" id="PTHR43283:SF7">
    <property type="entry name" value="BETA-LACTAMASE-RELATED DOMAIN-CONTAINING PROTEIN"/>
    <property type="match status" value="1"/>
</dbReference>
<dbReference type="InterPro" id="IPR050789">
    <property type="entry name" value="Diverse_Enzym_Activities"/>
</dbReference>
<gene>
    <name evidence="3" type="ORF">ACFOD9_12845</name>
</gene>
<accession>A0ABV7IR64</accession>